<dbReference type="GO" id="GO:0008381">
    <property type="term" value="F:mechanosensitive monoatomic ion channel activity"/>
    <property type="evidence" value="ECO:0007669"/>
    <property type="project" value="TreeGrafter"/>
</dbReference>
<proteinExistence type="inferred from homology"/>
<evidence type="ECO:0000313" key="8">
    <source>
        <dbReference type="EMBL" id="CAE0129134.1"/>
    </source>
</evidence>
<evidence type="ECO:0000256" key="5">
    <source>
        <dbReference type="ARBA" id="ARBA00023136"/>
    </source>
</evidence>
<dbReference type="InterPro" id="IPR038900">
    <property type="entry name" value="TMC"/>
</dbReference>
<evidence type="ECO:0000256" key="4">
    <source>
        <dbReference type="ARBA" id="ARBA00022989"/>
    </source>
</evidence>
<feature type="domain" description="TMC" evidence="7">
    <location>
        <begin position="23"/>
        <end position="94"/>
    </location>
</feature>
<comment type="similarity">
    <text evidence="2">Belongs to the TMC family.</text>
</comment>
<keyword evidence="5 6" id="KW-0472">Membrane</keyword>
<organism evidence="8">
    <name type="scientific">Haptolina ericina</name>
    <dbReference type="NCBI Taxonomy" id="156174"/>
    <lineage>
        <taxon>Eukaryota</taxon>
        <taxon>Haptista</taxon>
        <taxon>Haptophyta</taxon>
        <taxon>Prymnesiophyceae</taxon>
        <taxon>Prymnesiales</taxon>
        <taxon>Prymnesiaceae</taxon>
        <taxon>Haptolina</taxon>
    </lineage>
</organism>
<keyword evidence="3 6" id="KW-0812">Transmembrane</keyword>
<evidence type="ECO:0000256" key="2">
    <source>
        <dbReference type="ARBA" id="ARBA00006510"/>
    </source>
</evidence>
<comment type="subcellular location">
    <subcellularLocation>
        <location evidence="1">Membrane</location>
        <topology evidence="1">Multi-pass membrane protein</topology>
    </subcellularLocation>
</comment>
<feature type="transmembrane region" description="Helical" evidence="6">
    <location>
        <begin position="99"/>
        <end position="121"/>
    </location>
</feature>
<accession>A0A7S3BBJ9</accession>
<evidence type="ECO:0000256" key="3">
    <source>
        <dbReference type="ARBA" id="ARBA00022692"/>
    </source>
</evidence>
<dbReference type="EMBL" id="HBHX01049705">
    <property type="protein sequence ID" value="CAE0129134.1"/>
    <property type="molecule type" value="Transcribed_RNA"/>
</dbReference>
<evidence type="ECO:0000256" key="1">
    <source>
        <dbReference type="ARBA" id="ARBA00004141"/>
    </source>
</evidence>
<evidence type="ECO:0000259" key="7">
    <source>
        <dbReference type="Pfam" id="PF07810"/>
    </source>
</evidence>
<reference evidence="8" key="1">
    <citation type="submission" date="2021-01" db="EMBL/GenBank/DDBJ databases">
        <authorList>
            <person name="Corre E."/>
            <person name="Pelletier E."/>
            <person name="Niang G."/>
            <person name="Scheremetjew M."/>
            <person name="Finn R."/>
            <person name="Kale V."/>
            <person name="Holt S."/>
            <person name="Cochrane G."/>
            <person name="Meng A."/>
            <person name="Brown T."/>
            <person name="Cohen L."/>
        </authorList>
    </citation>
    <scope>NUCLEOTIDE SEQUENCE</scope>
    <source>
        <strain evidence="8">CCMP281</strain>
    </source>
</reference>
<protein>
    <recommendedName>
        <fullName evidence="7">TMC domain-containing protein</fullName>
    </recommendedName>
</protein>
<sequence>MLVQLSVVLCVRPLLYKLPPSTKYPFLPFGKKAIFQLPDEMVKLVYRQALFWVGSMFMPWMFMWSVFHGVVTYFAFFLSLRFCHRPPPKPFAAARATEFFLWVLFFALCVCIAPLALFLSATANPKCGPFRDPTCAPISTACNADVDYRTTTCGISRANLDGFDSLFQDKYITTNASLSTSEKIDECDGRVACWIQIGLEAVFSAPALAVTALILALLLYFTRVRLKRVTALLRVTTRELDEEHHDKILLIRNMGIALD</sequence>
<dbReference type="InterPro" id="IPR012496">
    <property type="entry name" value="TMC_dom"/>
</dbReference>
<feature type="transmembrane region" description="Helical" evidence="6">
    <location>
        <begin position="49"/>
        <end position="78"/>
    </location>
</feature>
<dbReference type="PANTHER" id="PTHR23302:SF24">
    <property type="entry name" value="TMC DOMAIN-CONTAINING PROTEIN"/>
    <property type="match status" value="1"/>
</dbReference>
<dbReference type="Pfam" id="PF07810">
    <property type="entry name" value="TMC"/>
    <property type="match status" value="1"/>
</dbReference>
<evidence type="ECO:0000256" key="6">
    <source>
        <dbReference type="SAM" id="Phobius"/>
    </source>
</evidence>
<dbReference type="AlphaFoldDB" id="A0A7S3BBJ9"/>
<name>A0A7S3BBJ9_9EUKA</name>
<feature type="transmembrane region" description="Helical" evidence="6">
    <location>
        <begin position="201"/>
        <end position="221"/>
    </location>
</feature>
<gene>
    <name evidence="8" type="ORF">HERI1096_LOCUS27459</name>
</gene>
<keyword evidence="4 6" id="KW-1133">Transmembrane helix</keyword>
<dbReference type="GO" id="GO:0005886">
    <property type="term" value="C:plasma membrane"/>
    <property type="evidence" value="ECO:0007669"/>
    <property type="project" value="InterPro"/>
</dbReference>
<dbReference type="PANTHER" id="PTHR23302">
    <property type="entry name" value="TRANSMEMBRANE CHANNEL-RELATED"/>
    <property type="match status" value="1"/>
</dbReference>